<dbReference type="AlphaFoldDB" id="A0A290Z4L5"/>
<dbReference type="Pfam" id="PF00072">
    <property type="entry name" value="Response_reg"/>
    <property type="match status" value="1"/>
</dbReference>
<evidence type="ECO:0000313" key="4">
    <source>
        <dbReference type="EMBL" id="ATE53938.1"/>
    </source>
</evidence>
<feature type="domain" description="Response regulatory" evidence="3">
    <location>
        <begin position="11"/>
        <end position="124"/>
    </location>
</feature>
<dbReference type="GO" id="GO:0000160">
    <property type="term" value="P:phosphorelay signal transduction system"/>
    <property type="evidence" value="ECO:0007669"/>
    <property type="project" value="InterPro"/>
</dbReference>
<evidence type="ECO:0000256" key="1">
    <source>
        <dbReference type="ARBA" id="ARBA00022553"/>
    </source>
</evidence>
<reference evidence="4" key="1">
    <citation type="submission" date="2017-09" db="EMBL/GenBank/DDBJ databases">
        <title>Complete Genome Sequence of ansamitocin-producing Bacterium Actinosynnema pretiosum X47.</title>
        <authorList>
            <person name="Cao G."/>
            <person name="Zong G."/>
            <person name="Zhong C."/>
            <person name="Fu J."/>
        </authorList>
    </citation>
    <scope>NUCLEOTIDE SEQUENCE [LARGE SCALE GENOMIC DNA]</scope>
    <source>
        <strain evidence="4">X47</strain>
    </source>
</reference>
<keyword evidence="1 2" id="KW-0597">Phosphoprotein</keyword>
<proteinExistence type="predicted"/>
<evidence type="ECO:0000256" key="2">
    <source>
        <dbReference type="PROSITE-ProRule" id="PRU00169"/>
    </source>
</evidence>
<dbReference type="InterPro" id="IPR001789">
    <property type="entry name" value="Sig_transdc_resp-reg_receiver"/>
</dbReference>
<accession>A0A290Z4L5</accession>
<name>A0A290Z4L5_9PSEU</name>
<dbReference type="Gene3D" id="3.40.50.2300">
    <property type="match status" value="1"/>
</dbReference>
<dbReference type="SUPFAM" id="SSF52172">
    <property type="entry name" value="CheY-like"/>
    <property type="match status" value="1"/>
</dbReference>
<dbReference type="RefSeq" id="WP_096492864.1">
    <property type="nucleotide sequence ID" value="NZ_CP023445.1"/>
</dbReference>
<evidence type="ECO:0000313" key="5">
    <source>
        <dbReference type="Proteomes" id="UP000218505"/>
    </source>
</evidence>
<protein>
    <recommendedName>
        <fullName evidence="3">Response regulatory domain-containing protein</fullName>
    </recommendedName>
</protein>
<dbReference type="KEGG" id="apre:CNX65_12035"/>
<feature type="modified residue" description="4-aspartylphosphate" evidence="2">
    <location>
        <position position="61"/>
    </location>
</feature>
<dbReference type="InterPro" id="IPR050595">
    <property type="entry name" value="Bact_response_regulator"/>
</dbReference>
<dbReference type="Proteomes" id="UP000218505">
    <property type="component" value="Chromosome"/>
</dbReference>
<dbReference type="PANTHER" id="PTHR44591">
    <property type="entry name" value="STRESS RESPONSE REGULATOR PROTEIN 1"/>
    <property type="match status" value="1"/>
</dbReference>
<keyword evidence="5" id="KW-1185">Reference proteome</keyword>
<dbReference type="SMART" id="SM00448">
    <property type="entry name" value="REC"/>
    <property type="match status" value="1"/>
</dbReference>
<dbReference type="EMBL" id="CP023445">
    <property type="protein sequence ID" value="ATE53938.1"/>
    <property type="molecule type" value="Genomic_DNA"/>
</dbReference>
<gene>
    <name evidence="4" type="ORF">CNX65_12035</name>
</gene>
<dbReference type="PANTHER" id="PTHR44591:SF3">
    <property type="entry name" value="RESPONSE REGULATORY DOMAIN-CONTAINING PROTEIN"/>
    <property type="match status" value="1"/>
</dbReference>
<dbReference type="PROSITE" id="PS50110">
    <property type="entry name" value="RESPONSE_REGULATORY"/>
    <property type="match status" value="1"/>
</dbReference>
<organism evidence="4 5">
    <name type="scientific">Actinosynnema pretiosum</name>
    <dbReference type="NCBI Taxonomy" id="42197"/>
    <lineage>
        <taxon>Bacteria</taxon>
        <taxon>Bacillati</taxon>
        <taxon>Actinomycetota</taxon>
        <taxon>Actinomycetes</taxon>
        <taxon>Pseudonocardiales</taxon>
        <taxon>Pseudonocardiaceae</taxon>
        <taxon>Actinosynnema</taxon>
    </lineage>
</organism>
<dbReference type="InterPro" id="IPR011006">
    <property type="entry name" value="CheY-like_superfamily"/>
</dbReference>
<evidence type="ECO:0000259" key="3">
    <source>
        <dbReference type="PROSITE" id="PS50110"/>
    </source>
</evidence>
<sequence>MTTPAELEGAPVLVVEDDPDIREVYRRVLVKLGCEVRLADSAAAAFALVEAGFTPKVAYVDLGLPDLCGGEVIARLRTMGLATTCAFVVASGSGDHAAVLADADAVMAKPFGVAALRTLTRTLVTPT</sequence>